<accession>A0A9Y1I2J6</accession>
<dbReference type="GO" id="GO:0016020">
    <property type="term" value="C:membrane"/>
    <property type="evidence" value="ECO:0007669"/>
    <property type="project" value="GOC"/>
</dbReference>
<dbReference type="Pfam" id="PF00132">
    <property type="entry name" value="Hexapep"/>
    <property type="match status" value="1"/>
</dbReference>
<keyword evidence="5" id="KW-0012">Acyltransferase</keyword>
<feature type="domain" description="UDP N-acetylglucosamine O-acyltransferase C-terminal" evidence="6">
    <location>
        <begin position="176"/>
        <end position="264"/>
    </location>
</feature>
<gene>
    <name evidence="7" type="primary">lpxA</name>
    <name evidence="7" type="ORF">GRSY_076</name>
</gene>
<evidence type="ECO:0000256" key="2">
    <source>
        <dbReference type="ARBA" id="ARBA00022556"/>
    </source>
</evidence>
<evidence type="ECO:0000256" key="1">
    <source>
        <dbReference type="ARBA" id="ARBA00022516"/>
    </source>
</evidence>
<keyword evidence="1" id="KW-0444">Lipid biosynthesis</keyword>
<dbReference type="InterPro" id="IPR011004">
    <property type="entry name" value="Trimer_LpxA-like_sf"/>
</dbReference>
<dbReference type="InterPro" id="IPR001451">
    <property type="entry name" value="Hexapep"/>
</dbReference>
<evidence type="ECO:0000256" key="4">
    <source>
        <dbReference type="ARBA" id="ARBA00023098"/>
    </source>
</evidence>
<organism evidence="7">
    <name type="scientific">Gronococcus sybilensis</name>
    <dbReference type="NCBI Taxonomy" id="3028029"/>
    <lineage>
        <taxon>Eukaryota</taxon>
        <taxon>Rhodophyta</taxon>
        <taxon>Bangiophyceae</taxon>
        <taxon>Cavernulicolales</taxon>
        <taxon>Cavernulicolaceae</taxon>
        <taxon>Gronococcus</taxon>
    </lineage>
</organism>
<evidence type="ECO:0000256" key="5">
    <source>
        <dbReference type="ARBA" id="ARBA00023315"/>
    </source>
</evidence>
<dbReference type="PIRSF" id="PIRSF000456">
    <property type="entry name" value="UDP-GlcNAc_acltr"/>
    <property type="match status" value="1"/>
</dbReference>
<dbReference type="PANTHER" id="PTHR43480:SF1">
    <property type="entry name" value="ACYL-[ACYL-CARRIER-PROTEIN]--UDP-N-ACETYLGLUCOSAMINE O-ACYLTRANSFERASE, MITOCHONDRIAL-RELATED"/>
    <property type="match status" value="1"/>
</dbReference>
<name>A0A9Y1I2J6_9RHOD</name>
<dbReference type="AlphaFoldDB" id="A0A9Y1I2J6"/>
<dbReference type="InterPro" id="IPR029098">
    <property type="entry name" value="Acetyltransf_C"/>
</dbReference>
<dbReference type="GO" id="GO:0008780">
    <property type="term" value="F:acyl-[acyl-carrier-protein]-UDP-N-acetylglucosamine O-acyltransferase activity"/>
    <property type="evidence" value="ECO:0007669"/>
    <property type="project" value="InterPro"/>
</dbReference>
<proteinExistence type="predicted"/>
<sequence length="269" mass="28769">MKDIHPSAIVHPSCIIGENVSIGPFSVISANVEIGDNSCLVSSVTIDSHTIIGHSNILYPGVCIGCPSQDRRSRGVPKGITYLGNGNVLREGVTIHAPTNSNGITIVEDNNLLLSNTHIGHDAHVGNTTTMINGSAVAGYVKVGSHAYLGGMAGVHQCVHLGEFCMIGGLSRITRDAPPYTLIEGNPAEVRALNMVGLYRAELDDSEIRALKKAFVLLYKSDISLTNALEMKEIKTMEKQNNLVSKLVQSIRLSIEKQGARGIISYGKK</sequence>
<keyword evidence="4" id="KW-0443">Lipid metabolism</keyword>
<reference evidence="7" key="1">
    <citation type="journal article" date="2023" name="J. Phycol.">
        <title>Revised classification of the Cyanidiophyceae based on plastid genome data with descriptions of the Cavernulicolales ord. nov. and Galdieriales ord. nov. (Rhodophyta).</title>
        <authorList>
            <person name="Park S.I."/>
            <person name="Cho C.H."/>
            <person name="Ciniglia C."/>
            <person name="Huang T.Y."/>
            <person name="Liu S.L."/>
            <person name="Bustamante D.E."/>
            <person name="Calderon M.S."/>
            <person name="Mansilla A."/>
            <person name="McDermott T."/>
            <person name="Andersen R.A."/>
            <person name="Yoon H.S."/>
        </authorList>
    </citation>
    <scope>NUCLEOTIDE SEQUENCE</scope>
</reference>
<keyword evidence="7" id="KW-0934">Plastid</keyword>
<dbReference type="PANTHER" id="PTHR43480">
    <property type="entry name" value="ACYL-[ACYL-CARRIER-PROTEIN]--UDP-N-ACETYLGLUCOSAMINE O-ACYLTRANSFERASE"/>
    <property type="match status" value="1"/>
</dbReference>
<dbReference type="Gene3D" id="2.160.10.10">
    <property type="entry name" value="Hexapeptide repeat proteins"/>
    <property type="match status" value="1"/>
</dbReference>
<evidence type="ECO:0000256" key="3">
    <source>
        <dbReference type="ARBA" id="ARBA00022679"/>
    </source>
</evidence>
<dbReference type="Pfam" id="PF13720">
    <property type="entry name" value="Acetyltransf_11"/>
    <property type="match status" value="1"/>
</dbReference>
<dbReference type="InterPro" id="IPR037157">
    <property type="entry name" value="Acetyltransf_C_sf"/>
</dbReference>
<geneLocation type="plastid" evidence="7"/>
<keyword evidence="2" id="KW-0441">Lipid A biosynthesis</keyword>
<dbReference type="NCBIfam" id="TIGR01852">
    <property type="entry name" value="lipid_A_lpxA"/>
    <property type="match status" value="1"/>
</dbReference>
<dbReference type="InterPro" id="IPR010137">
    <property type="entry name" value="Lipid_A_LpxA"/>
</dbReference>
<dbReference type="Gene3D" id="1.20.1180.10">
    <property type="entry name" value="Udp N-acetylglucosamine O-acyltransferase, C-terminal domain"/>
    <property type="match status" value="1"/>
</dbReference>
<evidence type="ECO:0000313" key="7">
    <source>
        <dbReference type="EMBL" id="WDA99081.1"/>
    </source>
</evidence>
<evidence type="ECO:0000259" key="6">
    <source>
        <dbReference type="Pfam" id="PF13720"/>
    </source>
</evidence>
<keyword evidence="3" id="KW-0808">Transferase</keyword>
<dbReference type="SUPFAM" id="SSF51161">
    <property type="entry name" value="Trimeric LpxA-like enzymes"/>
    <property type="match status" value="1"/>
</dbReference>
<dbReference type="NCBIfam" id="NF003657">
    <property type="entry name" value="PRK05289.1"/>
    <property type="match status" value="1"/>
</dbReference>
<dbReference type="GO" id="GO:0009245">
    <property type="term" value="P:lipid A biosynthetic process"/>
    <property type="evidence" value="ECO:0007669"/>
    <property type="project" value="UniProtKB-KW"/>
</dbReference>
<dbReference type="EMBL" id="OP616812">
    <property type="protein sequence ID" value="WDA99081.1"/>
    <property type="molecule type" value="Genomic_DNA"/>
</dbReference>
<protein>
    <submittedName>
        <fullName evidence="7">Acyl-UDP-N-acetylglucosamine o-acyltransferase</fullName>
    </submittedName>
</protein>